<feature type="region of interest" description="Disordered" evidence="1">
    <location>
        <begin position="55"/>
        <end position="88"/>
    </location>
</feature>
<reference evidence="2" key="1">
    <citation type="submission" date="2023-06" db="EMBL/GenBank/DDBJ databases">
        <authorList>
            <person name="Kurt Z."/>
        </authorList>
    </citation>
    <scope>NUCLEOTIDE SEQUENCE</scope>
</reference>
<dbReference type="AlphaFoldDB" id="A0AA86TY91"/>
<proteinExistence type="predicted"/>
<protein>
    <submittedName>
        <fullName evidence="3">Hypothetical_protein</fullName>
    </submittedName>
</protein>
<evidence type="ECO:0000313" key="4">
    <source>
        <dbReference type="Proteomes" id="UP001642409"/>
    </source>
</evidence>
<sequence length="195" mass="22215">MQNVSAKLRKPGAHAVLSTQAVWSTLETLEPHDEQRAYPQMETSAAGHLSEQIFPSDESLSEHRQEPATEEKFLPHAQDENGKSLEAPGTQTHFPYEKWLSGLSRRTRRSFGSLHSLRFRSSRKRCRKAKFKNPGAHLVFGTQPSWSTFGTKPKLHLEHLEALGKRTWSDGHLSYCILLYICYCIYAAPNRIDLI</sequence>
<dbReference type="EMBL" id="CATOUU010000531">
    <property type="protein sequence ID" value="CAI9932936.1"/>
    <property type="molecule type" value="Genomic_DNA"/>
</dbReference>
<comment type="caution">
    <text evidence="2">The sequence shown here is derived from an EMBL/GenBank/DDBJ whole genome shotgun (WGS) entry which is preliminary data.</text>
</comment>
<evidence type="ECO:0000313" key="3">
    <source>
        <dbReference type="EMBL" id="CAL5972941.1"/>
    </source>
</evidence>
<dbReference type="EMBL" id="CAXDID020000004">
    <property type="protein sequence ID" value="CAL5972941.1"/>
    <property type="molecule type" value="Genomic_DNA"/>
</dbReference>
<name>A0AA86TY91_9EUKA</name>
<evidence type="ECO:0000256" key="1">
    <source>
        <dbReference type="SAM" id="MobiDB-lite"/>
    </source>
</evidence>
<keyword evidence="4" id="KW-1185">Reference proteome</keyword>
<accession>A0AA86TY91</accession>
<reference evidence="3 4" key="2">
    <citation type="submission" date="2024-07" db="EMBL/GenBank/DDBJ databases">
        <authorList>
            <person name="Akdeniz Z."/>
        </authorList>
    </citation>
    <scope>NUCLEOTIDE SEQUENCE [LARGE SCALE GENOMIC DNA]</scope>
</reference>
<evidence type="ECO:0000313" key="2">
    <source>
        <dbReference type="EMBL" id="CAI9932936.1"/>
    </source>
</evidence>
<dbReference type="Proteomes" id="UP001642409">
    <property type="component" value="Unassembled WGS sequence"/>
</dbReference>
<feature type="compositionally biased region" description="Basic and acidic residues" evidence="1">
    <location>
        <begin position="60"/>
        <end position="83"/>
    </location>
</feature>
<gene>
    <name evidence="2" type="ORF">HINF_LOCUS20581</name>
    <name evidence="3" type="ORF">HINF_LOCUS2127</name>
</gene>
<organism evidence="2">
    <name type="scientific">Hexamita inflata</name>
    <dbReference type="NCBI Taxonomy" id="28002"/>
    <lineage>
        <taxon>Eukaryota</taxon>
        <taxon>Metamonada</taxon>
        <taxon>Diplomonadida</taxon>
        <taxon>Hexamitidae</taxon>
        <taxon>Hexamitinae</taxon>
        <taxon>Hexamita</taxon>
    </lineage>
</organism>